<feature type="transmembrane region" description="Helical" evidence="1">
    <location>
        <begin position="40"/>
        <end position="59"/>
    </location>
</feature>
<dbReference type="OrthoDB" id="10012573at2"/>
<sequence length="150" mass="15777">MNTTRIALTTALLAAGAWTAKAVAIGIAGGLDRSPFENPLFFLGLAAWMVALAASGAALTRGAPTPVRIAASLGAVAAGWVAVVLVGALVGDRVAGHWAWTELNLWVAGALTLGLAFWLDRRVETADHRKELPDRQTVIADRRKEAAARW</sequence>
<protein>
    <submittedName>
        <fullName evidence="2">Uncharacterized protein</fullName>
    </submittedName>
</protein>
<feature type="transmembrane region" description="Helical" evidence="1">
    <location>
        <begin position="71"/>
        <end position="91"/>
    </location>
</feature>
<keyword evidence="1" id="KW-0472">Membrane</keyword>
<evidence type="ECO:0000313" key="2">
    <source>
        <dbReference type="EMBL" id="KAE8766152.1"/>
    </source>
</evidence>
<keyword evidence="1" id="KW-1133">Transmembrane helix</keyword>
<keyword evidence="3" id="KW-1185">Reference proteome</keyword>
<proteinExistence type="predicted"/>
<accession>A0A7J5UV51</accession>
<comment type="caution">
    <text evidence="2">The sequence shown here is derived from an EMBL/GenBank/DDBJ whole genome shotgun (WGS) entry which is preliminary data.</text>
</comment>
<dbReference type="RefSeq" id="WP_152199492.1">
    <property type="nucleotide sequence ID" value="NZ_VUKF01000001.1"/>
</dbReference>
<evidence type="ECO:0000256" key="1">
    <source>
        <dbReference type="SAM" id="Phobius"/>
    </source>
</evidence>
<keyword evidence="1" id="KW-0812">Transmembrane</keyword>
<evidence type="ECO:0000313" key="3">
    <source>
        <dbReference type="Proteomes" id="UP000451860"/>
    </source>
</evidence>
<dbReference type="EMBL" id="WHJE01000001">
    <property type="protein sequence ID" value="KAE8766152.1"/>
    <property type="molecule type" value="Genomic_DNA"/>
</dbReference>
<gene>
    <name evidence="2" type="ORF">GB883_00510</name>
</gene>
<organism evidence="2 3">
    <name type="scientific">Georgenia thermotolerans</name>
    <dbReference type="NCBI Taxonomy" id="527326"/>
    <lineage>
        <taxon>Bacteria</taxon>
        <taxon>Bacillati</taxon>
        <taxon>Actinomycetota</taxon>
        <taxon>Actinomycetes</taxon>
        <taxon>Micrococcales</taxon>
        <taxon>Bogoriellaceae</taxon>
        <taxon>Georgenia</taxon>
    </lineage>
</organism>
<name>A0A7J5UV51_9MICO</name>
<dbReference type="AlphaFoldDB" id="A0A7J5UV51"/>
<dbReference type="Proteomes" id="UP000451860">
    <property type="component" value="Unassembled WGS sequence"/>
</dbReference>
<feature type="transmembrane region" description="Helical" evidence="1">
    <location>
        <begin position="103"/>
        <end position="120"/>
    </location>
</feature>
<reference evidence="2 3" key="1">
    <citation type="submission" date="2019-10" db="EMBL/GenBank/DDBJ databases">
        <title>Georgenia wutianyii sp. nov. and Georgenia yuyongxinii sp. nov. isolated from plateau pika (Ochotona curzoniae) in the Qinghai-Tibet plateau of China.</title>
        <authorList>
            <person name="Tian Z."/>
        </authorList>
    </citation>
    <scope>NUCLEOTIDE SEQUENCE [LARGE SCALE GENOMIC DNA]</scope>
    <source>
        <strain evidence="2 3">DSM 21501</strain>
    </source>
</reference>